<evidence type="ECO:0000313" key="1">
    <source>
        <dbReference type="EMBL" id="MBD2543601.1"/>
    </source>
</evidence>
<protein>
    <recommendedName>
        <fullName evidence="3">DUF104 domain-containing protein</fullName>
    </recommendedName>
</protein>
<dbReference type="RefSeq" id="WP_190877704.1">
    <property type="nucleotide sequence ID" value="NZ_JACJSK010000007.1"/>
</dbReference>
<proteinExistence type="predicted"/>
<dbReference type="EMBL" id="JACJSK010000007">
    <property type="protein sequence ID" value="MBD2543601.1"/>
    <property type="molecule type" value="Genomic_DNA"/>
</dbReference>
<dbReference type="Proteomes" id="UP000641954">
    <property type="component" value="Unassembled WGS sequence"/>
</dbReference>
<comment type="caution">
    <text evidence="1">The sequence shown here is derived from an EMBL/GenBank/DDBJ whole genome shotgun (WGS) entry which is preliminary data.</text>
</comment>
<keyword evidence="2" id="KW-1185">Reference proteome</keyword>
<accession>A0ABR8EDC9</accession>
<name>A0ABR8EDC9_9CYAN</name>
<evidence type="ECO:0008006" key="3">
    <source>
        <dbReference type="Google" id="ProtNLM"/>
    </source>
</evidence>
<evidence type="ECO:0000313" key="2">
    <source>
        <dbReference type="Proteomes" id="UP000641954"/>
    </source>
</evidence>
<sequence length="81" mass="9111">MNSQEITAIFDGQSLQLESPLNLEIGTRVKVTVETLLPPKNTPKTFLQTAQSLQLQGEPDWSENIDQYLYGNSITDNARFL</sequence>
<organism evidence="1 2">
    <name type="scientific">Planktothricoides raciborskii FACHB-1370</name>
    <dbReference type="NCBI Taxonomy" id="2949576"/>
    <lineage>
        <taxon>Bacteria</taxon>
        <taxon>Bacillati</taxon>
        <taxon>Cyanobacteriota</taxon>
        <taxon>Cyanophyceae</taxon>
        <taxon>Oscillatoriophycideae</taxon>
        <taxon>Oscillatoriales</taxon>
        <taxon>Oscillatoriaceae</taxon>
        <taxon>Planktothricoides</taxon>
    </lineage>
</organism>
<gene>
    <name evidence="1" type="ORF">H6G72_07000</name>
</gene>
<reference evidence="1 2" key="1">
    <citation type="journal article" date="2020" name="ISME J.">
        <title>Comparative genomics reveals insights into cyanobacterial evolution and habitat adaptation.</title>
        <authorList>
            <person name="Chen M.Y."/>
            <person name="Teng W.K."/>
            <person name="Zhao L."/>
            <person name="Hu C.X."/>
            <person name="Zhou Y.K."/>
            <person name="Han B.P."/>
            <person name="Song L.R."/>
            <person name="Shu W.S."/>
        </authorList>
    </citation>
    <scope>NUCLEOTIDE SEQUENCE [LARGE SCALE GENOMIC DNA]</scope>
    <source>
        <strain evidence="1 2">FACHB-1370</strain>
    </source>
</reference>